<reference evidence="1 2" key="1">
    <citation type="submission" date="2018-08" db="EMBL/GenBank/DDBJ databases">
        <title>Recombination of ecologically and evolutionarily significant loci maintains genetic cohesion in the Pseudomonas syringae species complex.</title>
        <authorList>
            <person name="Dillon M."/>
            <person name="Thakur S."/>
            <person name="Almeida R.N.D."/>
            <person name="Weir B.S."/>
            <person name="Guttman D.S."/>
        </authorList>
    </citation>
    <scope>NUCLEOTIDE SEQUENCE [LARGE SCALE GENOMIC DNA]</scope>
    <source>
        <strain evidence="1 2">ICMP 3555</strain>
    </source>
</reference>
<proteinExistence type="predicted"/>
<comment type="caution">
    <text evidence="1">The sequence shown here is derived from an EMBL/GenBank/DDBJ whole genome shotgun (WGS) entry which is preliminary data.</text>
</comment>
<accession>A0A3M4ABI2</accession>
<dbReference type="GeneID" id="99720643"/>
<dbReference type="AlphaFoldDB" id="A0A3M4ABI2"/>
<organism evidence="1 2">
    <name type="scientific">Pseudomonas marginalis pv. marginalis</name>
    <dbReference type="NCBI Taxonomy" id="97473"/>
    <lineage>
        <taxon>Bacteria</taxon>
        <taxon>Pseudomonadati</taxon>
        <taxon>Pseudomonadota</taxon>
        <taxon>Gammaproteobacteria</taxon>
        <taxon>Pseudomonadales</taxon>
        <taxon>Pseudomonadaceae</taxon>
        <taxon>Pseudomonas</taxon>
    </lineage>
</organism>
<dbReference type="EMBL" id="RBQF01000310">
    <property type="protein sequence ID" value="RMP03634.1"/>
    <property type="molecule type" value="Genomic_DNA"/>
</dbReference>
<dbReference type="RefSeq" id="WP_064052019.1">
    <property type="nucleotide sequence ID" value="NZ_RBPW01000086.1"/>
</dbReference>
<name>A0A3M4ABI2_PSEMA</name>
<evidence type="ECO:0000313" key="2">
    <source>
        <dbReference type="Proteomes" id="UP000276587"/>
    </source>
</evidence>
<dbReference type="Proteomes" id="UP000276587">
    <property type="component" value="Unassembled WGS sequence"/>
</dbReference>
<evidence type="ECO:0000313" key="1">
    <source>
        <dbReference type="EMBL" id="RMP03634.1"/>
    </source>
</evidence>
<sequence>MESPPLLVSVETLCDFIQALDSEQRTIRVINSNALLMPVEAVLHLLDTSLKEVLSNARQQKPFVPSDKTIAKLISEPHHLPSRGTLLRLFRDTPHQEVLQNLIDEGRKDYSWQPAHEWRALLTSRLFINQVPCDFWIGIVRDAELLNAVDMHIDRSVTAQFQAYAKSPIVERVGCPTVRACLHARLDELRDEEIANDEITQHVIIADRVAVLMRMLAWMVADTVVDIWEMTVRDGMEEVTPLNSILPAIEPISGEWNNSTTCALEHLAKQAGWEQKQRAITFLGNLWARHNHDRNTEASSRIRLLRNWEQRKKGRPQFGTLKSLAHAVTIEKARLSDEPFEGNEGYTWTQAVILRIGETLSLIRQGLVDVGMDAEHIIGIMDAYRWEYRFARTALGKPMTSP</sequence>
<gene>
    <name evidence="1" type="ORF">ALQ29_200076</name>
</gene>
<protein>
    <submittedName>
        <fullName evidence="1">Uncharacterized protein</fullName>
    </submittedName>
</protein>
<keyword evidence="2" id="KW-1185">Reference proteome</keyword>